<dbReference type="KEGG" id="sesp:BN6_69470"/>
<dbReference type="Proteomes" id="UP000006281">
    <property type="component" value="Chromosome"/>
</dbReference>
<reference evidence="4 5" key="1">
    <citation type="journal article" date="2012" name="BMC Genomics">
        <title>Complete genome sequence of Saccharothrix espanaensis DSM 44229T and comparison to the other completely sequenced Pseudonocardiaceae.</title>
        <authorList>
            <person name="Strobel T."/>
            <person name="Al-Dilaimi A."/>
            <person name="Blom J."/>
            <person name="Gessner A."/>
            <person name="Kalinowski J."/>
            <person name="Luzhetska M."/>
            <person name="Puhler A."/>
            <person name="Szczepanowski R."/>
            <person name="Bechthold A."/>
            <person name="Ruckert C."/>
        </authorList>
    </citation>
    <scope>NUCLEOTIDE SEQUENCE [LARGE SCALE GENOMIC DNA]</scope>
    <source>
        <strain evidence="5">ATCC 51144 / DSM 44229 / JCM 9112 / NBRC 15066 / NRRL 15764</strain>
    </source>
</reference>
<dbReference type="EMBL" id="HE804045">
    <property type="protein sequence ID" value="CCH34183.1"/>
    <property type="molecule type" value="Genomic_DNA"/>
</dbReference>
<dbReference type="InterPro" id="IPR000551">
    <property type="entry name" value="MerR-type_HTH_dom"/>
</dbReference>
<dbReference type="eggNOG" id="COG0789">
    <property type="taxonomic scope" value="Bacteria"/>
</dbReference>
<dbReference type="PANTHER" id="PTHR30204:SF93">
    <property type="entry name" value="HTH MERR-TYPE DOMAIN-CONTAINING PROTEIN"/>
    <property type="match status" value="1"/>
</dbReference>
<dbReference type="InterPro" id="IPR047057">
    <property type="entry name" value="MerR_fam"/>
</dbReference>
<dbReference type="SMART" id="SM00422">
    <property type="entry name" value="HTH_MERR"/>
    <property type="match status" value="1"/>
</dbReference>
<dbReference type="Pfam" id="PF13411">
    <property type="entry name" value="MerR_1"/>
    <property type="match status" value="1"/>
</dbReference>
<dbReference type="PROSITE" id="PS50937">
    <property type="entry name" value="HTH_MERR_2"/>
    <property type="match status" value="1"/>
</dbReference>
<dbReference type="HOGENOM" id="CLU_053144_0_0_11"/>
<dbReference type="AlphaFoldDB" id="K0KC55"/>
<evidence type="ECO:0000313" key="5">
    <source>
        <dbReference type="Proteomes" id="UP000006281"/>
    </source>
</evidence>
<protein>
    <submittedName>
        <fullName evidence="4">Transcriptional regulator, MerR family</fullName>
    </submittedName>
</protein>
<evidence type="ECO:0000256" key="2">
    <source>
        <dbReference type="SAM" id="MobiDB-lite"/>
    </source>
</evidence>
<sequence>MTPRASAPRMSRVEQLTVDELAVRVGVPGSTIRMYQTKGVLHPPKRQGRQAFYDETHIERLTLVQRLQARGFSLPAIAELVKAREQGASVAAVLGVGDTEGPDDWVRVRVRDISRLVPMGDVRPAVLRRAIQLGLVRWRRGWPHTRRWALEAGNRLALLAVPAEDVLDKFANLRAGTDAIAADFVEVFERRLWPQLADKSDQDDQLDRIRALLVELTYTAETVVVGTLRESIREAAEEFARRHGLLPGGDFHPGWAEEPLPIAERLMDNENEIPDEPAIRRFLDQGDDS</sequence>
<dbReference type="PANTHER" id="PTHR30204">
    <property type="entry name" value="REDOX-CYCLING DRUG-SENSING TRANSCRIPTIONAL ACTIVATOR SOXR"/>
    <property type="match status" value="1"/>
</dbReference>
<dbReference type="GO" id="GO:0003700">
    <property type="term" value="F:DNA-binding transcription factor activity"/>
    <property type="evidence" value="ECO:0007669"/>
    <property type="project" value="InterPro"/>
</dbReference>
<dbReference type="InterPro" id="IPR009061">
    <property type="entry name" value="DNA-bd_dom_put_sf"/>
</dbReference>
<proteinExistence type="predicted"/>
<feature type="region of interest" description="Disordered" evidence="2">
    <location>
        <begin position="270"/>
        <end position="289"/>
    </location>
</feature>
<dbReference type="PRINTS" id="PR00040">
    <property type="entry name" value="HTHMERR"/>
</dbReference>
<dbReference type="SUPFAM" id="SSF46955">
    <property type="entry name" value="Putative DNA-binding domain"/>
    <property type="match status" value="1"/>
</dbReference>
<evidence type="ECO:0000313" key="4">
    <source>
        <dbReference type="EMBL" id="CCH34183.1"/>
    </source>
</evidence>
<organism evidence="4 5">
    <name type="scientific">Saccharothrix espanaensis (strain ATCC 51144 / DSM 44229 / JCM 9112 / NBRC 15066 / NRRL 15764)</name>
    <dbReference type="NCBI Taxonomy" id="1179773"/>
    <lineage>
        <taxon>Bacteria</taxon>
        <taxon>Bacillati</taxon>
        <taxon>Actinomycetota</taxon>
        <taxon>Actinomycetes</taxon>
        <taxon>Pseudonocardiales</taxon>
        <taxon>Pseudonocardiaceae</taxon>
        <taxon>Saccharothrix</taxon>
    </lineage>
</organism>
<gene>
    <name evidence="4" type="ordered locus">BN6_69470</name>
</gene>
<dbReference type="BioCyc" id="SESP1179773:BN6_RS33510-MONOMER"/>
<feature type="domain" description="HTH merR-type" evidence="3">
    <location>
        <begin position="15"/>
        <end position="83"/>
    </location>
</feature>
<dbReference type="GO" id="GO:0003677">
    <property type="term" value="F:DNA binding"/>
    <property type="evidence" value="ECO:0007669"/>
    <property type="project" value="UniProtKB-KW"/>
</dbReference>
<keyword evidence="1" id="KW-0238">DNA-binding</keyword>
<evidence type="ECO:0000256" key="1">
    <source>
        <dbReference type="ARBA" id="ARBA00023125"/>
    </source>
</evidence>
<name>K0KC55_SACES</name>
<evidence type="ECO:0000259" key="3">
    <source>
        <dbReference type="PROSITE" id="PS50937"/>
    </source>
</evidence>
<accession>K0KC55</accession>
<dbReference type="PATRIC" id="fig|1179773.3.peg.7023"/>
<keyword evidence="5" id="KW-1185">Reference proteome</keyword>
<dbReference type="STRING" id="1179773.BN6_69470"/>
<feature type="compositionally biased region" description="Basic and acidic residues" evidence="2">
    <location>
        <begin position="277"/>
        <end position="289"/>
    </location>
</feature>
<dbReference type="Gene3D" id="1.10.1660.10">
    <property type="match status" value="1"/>
</dbReference>